<dbReference type="PANTHER" id="PTHR45857">
    <property type="entry name" value="FORMIN-LIKE PROTEIN"/>
    <property type="match status" value="1"/>
</dbReference>
<dbReference type="Gene3D" id="1.20.58.2220">
    <property type="entry name" value="Formin, FH2 domain"/>
    <property type="match status" value="1"/>
</dbReference>
<evidence type="ECO:0000313" key="4">
    <source>
        <dbReference type="Proteomes" id="UP000784294"/>
    </source>
</evidence>
<dbReference type="GO" id="GO:0030866">
    <property type="term" value="P:cortical actin cytoskeleton organization"/>
    <property type="evidence" value="ECO:0007669"/>
    <property type="project" value="TreeGrafter"/>
</dbReference>
<evidence type="ECO:0000256" key="1">
    <source>
        <dbReference type="ARBA" id="ARBA00023449"/>
    </source>
</evidence>
<dbReference type="GO" id="GO:0008360">
    <property type="term" value="P:regulation of cell shape"/>
    <property type="evidence" value="ECO:0007669"/>
    <property type="project" value="TreeGrafter"/>
</dbReference>
<dbReference type="InterPro" id="IPR043592">
    <property type="entry name" value="FMNL_animal"/>
</dbReference>
<dbReference type="SUPFAM" id="SSF101447">
    <property type="entry name" value="Formin homology 2 domain (FH2 domain)"/>
    <property type="match status" value="1"/>
</dbReference>
<organism evidence="3 4">
    <name type="scientific">Protopolystoma xenopodis</name>
    <dbReference type="NCBI Taxonomy" id="117903"/>
    <lineage>
        <taxon>Eukaryota</taxon>
        <taxon>Metazoa</taxon>
        <taxon>Spiralia</taxon>
        <taxon>Lophotrochozoa</taxon>
        <taxon>Platyhelminthes</taxon>
        <taxon>Monogenea</taxon>
        <taxon>Polyopisthocotylea</taxon>
        <taxon>Polystomatidea</taxon>
        <taxon>Polystomatidae</taxon>
        <taxon>Protopolystoma</taxon>
    </lineage>
</organism>
<dbReference type="GO" id="GO:0005829">
    <property type="term" value="C:cytosol"/>
    <property type="evidence" value="ECO:0007669"/>
    <property type="project" value="TreeGrafter"/>
</dbReference>
<comment type="caution">
    <text evidence="3">The sequence shown here is derived from an EMBL/GenBank/DDBJ whole genome shotgun (WGS) entry which is preliminary data.</text>
</comment>
<gene>
    <name evidence="3" type="ORF">PXEA_LOCUS23348</name>
</gene>
<dbReference type="InterPro" id="IPR042201">
    <property type="entry name" value="FH2_Formin_sf"/>
</dbReference>
<keyword evidence="4" id="KW-1185">Reference proteome</keyword>
<dbReference type="AlphaFoldDB" id="A0A448X7A1"/>
<dbReference type="EMBL" id="CAAALY010107510">
    <property type="protein sequence ID" value="VEL29908.1"/>
    <property type="molecule type" value="Genomic_DNA"/>
</dbReference>
<dbReference type="InterPro" id="IPR015425">
    <property type="entry name" value="FH2_Formin"/>
</dbReference>
<evidence type="ECO:0000259" key="2">
    <source>
        <dbReference type="PROSITE" id="PS51444"/>
    </source>
</evidence>
<dbReference type="GO" id="GO:0051015">
    <property type="term" value="F:actin filament binding"/>
    <property type="evidence" value="ECO:0007669"/>
    <property type="project" value="TreeGrafter"/>
</dbReference>
<feature type="domain" description="FH2" evidence="2">
    <location>
        <begin position="1"/>
        <end position="112"/>
    </location>
</feature>
<dbReference type="OrthoDB" id="1668162at2759"/>
<accession>A0A448X7A1</accession>
<reference evidence="3" key="1">
    <citation type="submission" date="2018-11" db="EMBL/GenBank/DDBJ databases">
        <authorList>
            <consortium name="Pathogen Informatics"/>
        </authorList>
    </citation>
    <scope>NUCLEOTIDE SEQUENCE</scope>
</reference>
<sequence length="112" mass="13269">MYEKCLGVLLRFLESEKYNLDRLRRGVEQLELSQDVADRLIHQLPTQEEAKLYLHFQVMECRSDEELTDEDRLLLHLCKIDRLGPRLELIIFMNSFEDTLASLIPMGLPMEF</sequence>
<dbReference type="PANTHER" id="PTHR45857:SF4">
    <property type="entry name" value="FORMIN-LIKE PROTEIN"/>
    <property type="match status" value="1"/>
</dbReference>
<protein>
    <recommendedName>
        <fullName evidence="2">FH2 domain-containing protein</fullName>
    </recommendedName>
</protein>
<dbReference type="Proteomes" id="UP000784294">
    <property type="component" value="Unassembled WGS sequence"/>
</dbReference>
<dbReference type="Pfam" id="PF02181">
    <property type="entry name" value="FH2"/>
    <property type="match status" value="1"/>
</dbReference>
<proteinExistence type="inferred from homology"/>
<dbReference type="PROSITE" id="PS51444">
    <property type="entry name" value="FH2"/>
    <property type="match status" value="1"/>
</dbReference>
<comment type="similarity">
    <text evidence="1">Belongs to the formin homology family.</text>
</comment>
<dbReference type="GO" id="GO:0016477">
    <property type="term" value="P:cell migration"/>
    <property type="evidence" value="ECO:0007669"/>
    <property type="project" value="TreeGrafter"/>
</dbReference>
<name>A0A448X7A1_9PLAT</name>
<evidence type="ECO:0000313" key="3">
    <source>
        <dbReference type="EMBL" id="VEL29908.1"/>
    </source>
</evidence>